<organism evidence="2 3">
    <name type="scientific">Xanthobacter dioxanivorans</name>
    <dbReference type="NCBI Taxonomy" id="2528964"/>
    <lineage>
        <taxon>Bacteria</taxon>
        <taxon>Pseudomonadati</taxon>
        <taxon>Pseudomonadota</taxon>
        <taxon>Alphaproteobacteria</taxon>
        <taxon>Hyphomicrobiales</taxon>
        <taxon>Xanthobacteraceae</taxon>
        <taxon>Xanthobacter</taxon>
    </lineage>
</organism>
<evidence type="ECO:0000256" key="1">
    <source>
        <dbReference type="SAM" id="Phobius"/>
    </source>
</evidence>
<dbReference type="EMBL" id="CP063364">
    <property type="protein sequence ID" value="QRG10161.1"/>
    <property type="molecule type" value="Genomic_DNA"/>
</dbReference>
<geneLocation type="plasmid" evidence="2 3">
    <name>unnamed2</name>
</geneLocation>
<dbReference type="AlphaFoldDB" id="A0A974PVA8"/>
<feature type="transmembrane region" description="Helical" evidence="1">
    <location>
        <begin position="6"/>
        <end position="28"/>
    </location>
</feature>
<name>A0A974PVA8_9HYPH</name>
<sequence>MGLAEQVLTVAIVLMVILTLGTGAKLLFQTPHAVTLDRAAAQALENQTFDYE</sequence>
<gene>
    <name evidence="2" type="ORF">EZH22_30215</name>
</gene>
<keyword evidence="2" id="KW-0614">Plasmid</keyword>
<dbReference type="Proteomes" id="UP000596427">
    <property type="component" value="Plasmid unnamed2"/>
</dbReference>
<keyword evidence="1" id="KW-1133">Transmembrane helix</keyword>
<keyword evidence="1" id="KW-0472">Membrane</keyword>
<accession>A0A974PVA8</accession>
<reference evidence="2 3" key="1">
    <citation type="submission" date="2020-10" db="EMBL/GenBank/DDBJ databases">
        <title>Degradation of 1,4-Dioxane by Xanthobacter sp. YN2, via a Novel Group-2 Soluble Di-Iron Monooxygenase.</title>
        <authorList>
            <person name="Ma F."/>
            <person name="Wang Y."/>
            <person name="Yang J."/>
            <person name="Guo H."/>
            <person name="Su D."/>
            <person name="Yu L."/>
        </authorList>
    </citation>
    <scope>NUCLEOTIDE SEQUENCE [LARGE SCALE GENOMIC DNA]</scope>
    <source>
        <strain evidence="2 3">YN2</strain>
        <plasmid evidence="2 3">unnamed2</plasmid>
    </source>
</reference>
<protein>
    <submittedName>
        <fullName evidence="2">Uncharacterized protein</fullName>
    </submittedName>
</protein>
<evidence type="ECO:0000313" key="3">
    <source>
        <dbReference type="Proteomes" id="UP000596427"/>
    </source>
</evidence>
<evidence type="ECO:0000313" key="2">
    <source>
        <dbReference type="EMBL" id="QRG10161.1"/>
    </source>
</evidence>
<dbReference type="RefSeq" id="WP_203197036.1">
    <property type="nucleotide sequence ID" value="NZ_CP063364.1"/>
</dbReference>
<keyword evidence="3" id="KW-1185">Reference proteome</keyword>
<keyword evidence="1" id="KW-0812">Transmembrane</keyword>
<dbReference type="KEGG" id="xdi:EZH22_30215"/>
<proteinExistence type="predicted"/>